<name>A0ABP9BY81_9GAMM</name>
<keyword evidence="2" id="KW-1185">Reference proteome</keyword>
<accession>A0ABP9BY81</accession>
<comment type="caution">
    <text evidence="1">The sequence shown here is derived from an EMBL/GenBank/DDBJ whole genome shotgun (WGS) entry which is preliminary data.</text>
</comment>
<gene>
    <name evidence="1" type="ORF">GCM10023307_28370</name>
</gene>
<reference evidence="2" key="1">
    <citation type="journal article" date="2019" name="Int. J. Syst. Evol. Microbiol.">
        <title>The Global Catalogue of Microorganisms (GCM) 10K type strain sequencing project: providing services to taxonomists for standard genome sequencing and annotation.</title>
        <authorList>
            <consortium name="The Broad Institute Genomics Platform"/>
            <consortium name="The Broad Institute Genome Sequencing Center for Infectious Disease"/>
            <person name="Wu L."/>
            <person name="Ma J."/>
        </authorList>
    </citation>
    <scope>NUCLEOTIDE SEQUENCE [LARGE SCALE GENOMIC DNA]</scope>
    <source>
        <strain evidence="2">JCM 18204</strain>
    </source>
</reference>
<dbReference type="EMBL" id="BAABJE010000014">
    <property type="protein sequence ID" value="GAA4800281.1"/>
    <property type="molecule type" value="Genomic_DNA"/>
</dbReference>
<evidence type="ECO:0000313" key="1">
    <source>
        <dbReference type="EMBL" id="GAA4800281.1"/>
    </source>
</evidence>
<dbReference type="Proteomes" id="UP001499959">
    <property type="component" value="Unassembled WGS sequence"/>
</dbReference>
<protein>
    <submittedName>
        <fullName evidence="1">Uncharacterized protein</fullName>
    </submittedName>
</protein>
<evidence type="ECO:0000313" key="2">
    <source>
        <dbReference type="Proteomes" id="UP001499959"/>
    </source>
</evidence>
<proteinExistence type="predicted"/>
<sequence length="62" mass="6271">MGDFGTGRAAWTSGSQGAALRDFAGFAEVPGGFAAALLETLPGLLDADLRASVREVDFGDAP</sequence>
<organism evidence="1 2">
    <name type="scientific">Lysobacter hankyongensis</name>
    <dbReference type="NCBI Taxonomy" id="1176535"/>
    <lineage>
        <taxon>Bacteria</taxon>
        <taxon>Pseudomonadati</taxon>
        <taxon>Pseudomonadota</taxon>
        <taxon>Gammaproteobacteria</taxon>
        <taxon>Lysobacterales</taxon>
        <taxon>Lysobacteraceae</taxon>
        <taxon>Lysobacter</taxon>
    </lineage>
</organism>